<keyword evidence="2" id="KW-0732">Signal</keyword>
<organism evidence="3 4">
    <name type="scientific">Heterodera schachtii</name>
    <name type="common">Sugarbeet cyst nematode worm</name>
    <name type="synonym">Tylenchus schachtii</name>
    <dbReference type="NCBI Taxonomy" id="97005"/>
    <lineage>
        <taxon>Eukaryota</taxon>
        <taxon>Metazoa</taxon>
        <taxon>Ecdysozoa</taxon>
        <taxon>Nematoda</taxon>
        <taxon>Chromadorea</taxon>
        <taxon>Rhabditida</taxon>
        <taxon>Tylenchina</taxon>
        <taxon>Tylenchomorpha</taxon>
        <taxon>Tylenchoidea</taxon>
        <taxon>Heteroderidae</taxon>
        <taxon>Heteroderinae</taxon>
        <taxon>Heterodera</taxon>
    </lineage>
</organism>
<feature type="region of interest" description="Disordered" evidence="1">
    <location>
        <begin position="36"/>
        <end position="74"/>
    </location>
</feature>
<protein>
    <submittedName>
        <fullName evidence="3">Uncharacterized protein</fullName>
    </submittedName>
</protein>
<feature type="compositionally biased region" description="Basic and acidic residues" evidence="1">
    <location>
        <begin position="60"/>
        <end position="74"/>
    </location>
</feature>
<evidence type="ECO:0000256" key="2">
    <source>
        <dbReference type="SAM" id="SignalP"/>
    </source>
</evidence>
<feature type="compositionally biased region" description="Basic and acidic residues" evidence="1">
    <location>
        <begin position="137"/>
        <end position="156"/>
    </location>
</feature>
<accession>A0ABD2K2N1</accession>
<dbReference type="AlphaFoldDB" id="A0ABD2K2N1"/>
<proteinExistence type="predicted"/>
<name>A0ABD2K2N1_HETSC</name>
<evidence type="ECO:0000313" key="4">
    <source>
        <dbReference type="Proteomes" id="UP001620645"/>
    </source>
</evidence>
<evidence type="ECO:0000256" key="1">
    <source>
        <dbReference type="SAM" id="MobiDB-lite"/>
    </source>
</evidence>
<dbReference type="EMBL" id="JBICCN010000056">
    <property type="protein sequence ID" value="KAL3097128.1"/>
    <property type="molecule type" value="Genomic_DNA"/>
</dbReference>
<keyword evidence="4" id="KW-1185">Reference proteome</keyword>
<dbReference type="Proteomes" id="UP001620645">
    <property type="component" value="Unassembled WGS sequence"/>
</dbReference>
<comment type="caution">
    <text evidence="3">The sequence shown here is derived from an EMBL/GenBank/DDBJ whole genome shotgun (WGS) entry which is preliminary data.</text>
</comment>
<feature type="chain" id="PRO_5044832995" evidence="2">
    <location>
        <begin position="27"/>
        <end position="303"/>
    </location>
</feature>
<feature type="signal peptide" evidence="2">
    <location>
        <begin position="1"/>
        <end position="26"/>
    </location>
</feature>
<sequence length="303" mass="32452">MCRFLFAASPPFVLFGLLLTVFSTNTLLVHCGGGGDNPPSFGEEEMRGSPIQQTDIEESTTEKPPLEQSKKDGKKLFDGFKGISQFGMKVGSTITKGAHEVNQLVVSPARQKAGQGAKFVYEKATNGLKPKSTAESAEAKDESANSSRRESGDEKQSCQNKANAAERQGEQSVDEQPKEGHLSANDESASEEKPLNGESSGAKVAGTANAGRKCPVPAIAKKFVSMTGKTVGPPVLNVGGKVAQATKPVLMATHNNAFVPAAQGMAYVTRKISNGFEMVTKWEDGEQKKKEKKEEEEEKKDKE</sequence>
<feature type="region of interest" description="Disordered" evidence="1">
    <location>
        <begin position="281"/>
        <end position="303"/>
    </location>
</feature>
<gene>
    <name evidence="3" type="ORF">niasHS_002844</name>
</gene>
<reference evidence="3 4" key="1">
    <citation type="submission" date="2024-10" db="EMBL/GenBank/DDBJ databases">
        <authorList>
            <person name="Kim D."/>
        </authorList>
    </citation>
    <scope>NUCLEOTIDE SEQUENCE [LARGE SCALE GENOMIC DNA]</scope>
    <source>
        <strain evidence="3">Taebaek</strain>
    </source>
</reference>
<feature type="region of interest" description="Disordered" evidence="1">
    <location>
        <begin position="128"/>
        <end position="214"/>
    </location>
</feature>
<evidence type="ECO:0000313" key="3">
    <source>
        <dbReference type="EMBL" id="KAL3097128.1"/>
    </source>
</evidence>